<gene>
    <name evidence="2" type="ORF">EJB05_13470</name>
</gene>
<dbReference type="Proteomes" id="UP000324897">
    <property type="component" value="Chromosome 4"/>
</dbReference>
<sequence length="60" mass="6396">MTPWLLSDAYQKKSHWEVIGAGPSSCTNSGPRLEIRLQSSTRDQASKSATGCSERGAAGE</sequence>
<accession>A0A5J9VWN8</accession>
<evidence type="ECO:0000313" key="3">
    <source>
        <dbReference type="Proteomes" id="UP000324897"/>
    </source>
</evidence>
<organism evidence="2 3">
    <name type="scientific">Eragrostis curvula</name>
    <name type="common">weeping love grass</name>
    <dbReference type="NCBI Taxonomy" id="38414"/>
    <lineage>
        <taxon>Eukaryota</taxon>
        <taxon>Viridiplantae</taxon>
        <taxon>Streptophyta</taxon>
        <taxon>Embryophyta</taxon>
        <taxon>Tracheophyta</taxon>
        <taxon>Spermatophyta</taxon>
        <taxon>Magnoliopsida</taxon>
        <taxon>Liliopsida</taxon>
        <taxon>Poales</taxon>
        <taxon>Poaceae</taxon>
        <taxon>PACMAD clade</taxon>
        <taxon>Chloridoideae</taxon>
        <taxon>Eragrostideae</taxon>
        <taxon>Eragrostidinae</taxon>
        <taxon>Eragrostis</taxon>
    </lineage>
</organism>
<proteinExistence type="predicted"/>
<dbReference type="AlphaFoldDB" id="A0A5J9VWN8"/>
<evidence type="ECO:0000313" key="2">
    <source>
        <dbReference type="EMBL" id="TVU40025.1"/>
    </source>
</evidence>
<keyword evidence="3" id="KW-1185">Reference proteome</keyword>
<feature type="compositionally biased region" description="Polar residues" evidence="1">
    <location>
        <begin position="38"/>
        <end position="51"/>
    </location>
</feature>
<comment type="caution">
    <text evidence="2">The sequence shown here is derived from an EMBL/GenBank/DDBJ whole genome shotgun (WGS) entry which is preliminary data.</text>
</comment>
<name>A0A5J9VWN8_9POAL</name>
<protein>
    <submittedName>
        <fullName evidence="2">Uncharacterized protein</fullName>
    </submittedName>
</protein>
<feature type="region of interest" description="Disordered" evidence="1">
    <location>
        <begin position="38"/>
        <end position="60"/>
    </location>
</feature>
<dbReference type="EMBL" id="RWGY01000007">
    <property type="protein sequence ID" value="TVU40025.1"/>
    <property type="molecule type" value="Genomic_DNA"/>
</dbReference>
<reference evidence="2 3" key="1">
    <citation type="journal article" date="2019" name="Sci. Rep.">
        <title>A high-quality genome of Eragrostis curvula grass provides insights into Poaceae evolution and supports new strategies to enhance forage quality.</title>
        <authorList>
            <person name="Carballo J."/>
            <person name="Santos B.A.C.M."/>
            <person name="Zappacosta D."/>
            <person name="Garbus I."/>
            <person name="Selva J.P."/>
            <person name="Gallo C.A."/>
            <person name="Diaz A."/>
            <person name="Albertini E."/>
            <person name="Caccamo M."/>
            <person name="Echenique V."/>
        </authorList>
    </citation>
    <scope>NUCLEOTIDE SEQUENCE [LARGE SCALE GENOMIC DNA]</scope>
    <source>
        <strain evidence="3">cv. Victoria</strain>
        <tissue evidence="2">Leaf</tissue>
    </source>
</reference>
<evidence type="ECO:0000256" key="1">
    <source>
        <dbReference type="SAM" id="MobiDB-lite"/>
    </source>
</evidence>
<dbReference type="Gramene" id="TVU40025">
    <property type="protein sequence ID" value="TVU40025"/>
    <property type="gene ID" value="EJB05_13470"/>
</dbReference>